<keyword evidence="2" id="KW-1185">Reference proteome</keyword>
<protein>
    <submittedName>
        <fullName evidence="1">Uncharacterized protein</fullName>
    </submittedName>
</protein>
<evidence type="ECO:0000313" key="1">
    <source>
        <dbReference type="EMBL" id="EXX73188.1"/>
    </source>
</evidence>
<dbReference type="EMBL" id="JEMT01014816">
    <property type="protein sequence ID" value="EXX73188.1"/>
    <property type="molecule type" value="Genomic_DNA"/>
</dbReference>
<organism evidence="1 2">
    <name type="scientific">Rhizophagus irregularis (strain DAOM 197198w)</name>
    <name type="common">Glomus intraradices</name>
    <dbReference type="NCBI Taxonomy" id="1432141"/>
    <lineage>
        <taxon>Eukaryota</taxon>
        <taxon>Fungi</taxon>
        <taxon>Fungi incertae sedis</taxon>
        <taxon>Mucoromycota</taxon>
        <taxon>Glomeromycotina</taxon>
        <taxon>Glomeromycetes</taxon>
        <taxon>Glomerales</taxon>
        <taxon>Glomeraceae</taxon>
        <taxon>Rhizophagus</taxon>
    </lineage>
</organism>
<name>A0A015N263_RHIIW</name>
<dbReference type="Proteomes" id="UP000022910">
    <property type="component" value="Unassembled WGS sequence"/>
</dbReference>
<comment type="caution">
    <text evidence="1">The sequence shown here is derived from an EMBL/GenBank/DDBJ whole genome shotgun (WGS) entry which is preliminary data.</text>
</comment>
<evidence type="ECO:0000313" key="2">
    <source>
        <dbReference type="Proteomes" id="UP000022910"/>
    </source>
</evidence>
<dbReference type="HOGENOM" id="CLU_767565_0_0_1"/>
<dbReference type="OrthoDB" id="2331436at2759"/>
<dbReference type="SMR" id="A0A015N263"/>
<dbReference type="AlphaFoldDB" id="A0A015N263"/>
<sequence length="361" mass="41703">MDSFLIFDGFERKFYIVDSFEQLTNLFPSLAGDPLVKKFLSDIHDINLEKSVTTFITNLNEVLKCLGKGAIQVSKIVLQTLGRIFRMVCHKVVGLPIILFRKIKQSICDIYDESIQLFIKMFNKLLECKEFLKEAYHLSLSILALTFTFSSLNDAYTQFMRDDGDRIPLDDNQKQKFKDCLERLQIILEDICNNLSNICQNSRDNTIYVEFKNNLDILQNRLEDFTKSVDSIIIDLKPKIQKFQREKKYRWFKAGASTVITIASFAVGGPLLRVVGGASGGYAIYNGIKIYKLHNIINEHEQVRDVINDTQKFLEGTRDYIDIIDPDDLEDQSQPPIILDQFTHLRNEVKKMRSTLPSIFQ</sequence>
<accession>A0A015N263</accession>
<reference evidence="1 2" key="1">
    <citation type="submission" date="2014-02" db="EMBL/GenBank/DDBJ databases">
        <title>Single nucleus genome sequencing reveals high similarity among nuclei of an endomycorrhizal fungus.</title>
        <authorList>
            <person name="Lin K."/>
            <person name="Geurts R."/>
            <person name="Zhang Z."/>
            <person name="Limpens E."/>
            <person name="Saunders D.G."/>
            <person name="Mu D."/>
            <person name="Pang E."/>
            <person name="Cao H."/>
            <person name="Cha H."/>
            <person name="Lin T."/>
            <person name="Zhou Q."/>
            <person name="Shang Y."/>
            <person name="Li Y."/>
            <person name="Ivanov S."/>
            <person name="Sharma T."/>
            <person name="Velzen R.V."/>
            <person name="Ruijter N.D."/>
            <person name="Aanen D.K."/>
            <person name="Win J."/>
            <person name="Kamoun S."/>
            <person name="Bisseling T."/>
            <person name="Huang S."/>
        </authorList>
    </citation>
    <scope>NUCLEOTIDE SEQUENCE [LARGE SCALE GENOMIC DNA]</scope>
    <source>
        <strain evidence="2">DAOM197198w</strain>
    </source>
</reference>
<gene>
    <name evidence="1" type="ORF">RirG_062480</name>
</gene>
<proteinExistence type="predicted"/>